<feature type="compositionally biased region" description="Low complexity" evidence="4">
    <location>
        <begin position="636"/>
        <end position="665"/>
    </location>
</feature>
<keyword evidence="3" id="KW-0175">Coiled coil</keyword>
<dbReference type="SMART" id="SM00326">
    <property type="entry name" value="SH3"/>
    <property type="match status" value="1"/>
</dbReference>
<organism evidence="6 7">
    <name type="scientific">Capsaspora owczarzaki (strain ATCC 30864)</name>
    <dbReference type="NCBI Taxonomy" id="595528"/>
    <lineage>
        <taxon>Eukaryota</taxon>
        <taxon>Filasterea</taxon>
        <taxon>Capsaspora</taxon>
    </lineage>
</organism>
<feature type="compositionally biased region" description="Low complexity" evidence="4">
    <location>
        <begin position="695"/>
        <end position="711"/>
    </location>
</feature>
<sequence>MSIRRNAGGAPPALPPPNSKISGSSSRLAAAPDAEEDDMYMTMSAVPTRLATQPPTLPPRELTSSPTLSSSSSVSINSMGSTGGPSSQAAAAAAAAVSGSASSLPGSPLAAASSPIATATAAAATVADTPAKENGTAADKAGLPQVDVDEAPSQPPATKQASGLQRAPSSVVQPREATPGSFRVLTPASVSVTLKGHTQRLVAFTKHLQEFIHQIAFLQRHQAAQMKALSSQFKRKYDEKFQAFSTHAPQLDKLWQVAELSCSASADTLEFGAGDLLNVSESLQAFFVHNETLHNTILVNRRNAESALANEETSVKNVQRMYKEASERAEKAEKDDKKLIKLGPNKDKLLASRDLLHNEYVAHLAATRRHFEMYHTMALPQTLDAMEALHTILEFRAKDSLSAYAAITQKRQFELIAGFDELVERAEAYDAVRENEQFVASFGAIETGDVPVLSFVPFGEDDKEHILLSKFTADEIASRKIKLQDTISQTESDITKKTAAIQDKRHQKRELILKSKDSEAANLEVEVLAMQTELNNLKITHAKAQAQFTVYSSLDFSAVLRTPPQTRASMAQLPISTTSPAAAAGASPADAKPQLPQRNSSVLNSPASSRVAPGTVDAHETADGAAALGNARHKSFGSASGLSSLSNNSRASSSTSISQEESASASKDEYLDVDTLSPSAAAGQRKLPARPSNLPPIASGAATGGAPTSIPSRPQLPPLRTNSTVSPAAVKPAVTGKSLSAIDLGDYPEVNDLYVDNSTLSQFKGTAMKNFLQSQLAADKTKEEGKPKDESDAKSLGKISTDSIVTVGYADLDHEYSMVTEDLMPRSKRETTQYATPLPLTTRAASPPPAAANSTPASRTPPSVPEPVASAPVAKTSQSDLPDSVRQQLENTKRTQKPNLAGINTAAAAVAAAPPAQPAEVTYQARMLFTYIAKNPDELTLRRGEVVEILEELPDGWNKGRANDRVGFFPANYASKLQ</sequence>
<proteinExistence type="predicted"/>
<dbReference type="PANTHER" id="PTHR15735">
    <property type="entry name" value="FCH AND DOUBLE SH3 DOMAINS PROTEIN"/>
    <property type="match status" value="1"/>
</dbReference>
<dbReference type="GO" id="GO:0030833">
    <property type="term" value="P:regulation of actin filament polymerization"/>
    <property type="evidence" value="ECO:0007669"/>
    <property type="project" value="TreeGrafter"/>
</dbReference>
<feature type="coiled-coil region" evidence="3">
    <location>
        <begin position="513"/>
        <end position="547"/>
    </location>
</feature>
<name>A0A0D2VM53_CAPO3</name>
<reference evidence="7" key="1">
    <citation type="submission" date="2011-02" db="EMBL/GenBank/DDBJ databases">
        <title>The Genome Sequence of Capsaspora owczarzaki ATCC 30864.</title>
        <authorList>
            <person name="Russ C."/>
            <person name="Cuomo C."/>
            <person name="Burger G."/>
            <person name="Gray M.W."/>
            <person name="Holland P.W.H."/>
            <person name="King N."/>
            <person name="Lang F.B.F."/>
            <person name="Roger A.J."/>
            <person name="Ruiz-Trillo I."/>
            <person name="Young S.K."/>
            <person name="Zeng Q."/>
            <person name="Gargeya S."/>
            <person name="Alvarado L."/>
            <person name="Berlin A."/>
            <person name="Chapman S.B."/>
            <person name="Chen Z."/>
            <person name="Freedman E."/>
            <person name="Gellesch M."/>
            <person name="Goldberg J."/>
            <person name="Griggs A."/>
            <person name="Gujja S."/>
            <person name="Heilman E."/>
            <person name="Heiman D."/>
            <person name="Howarth C."/>
            <person name="Mehta T."/>
            <person name="Neiman D."/>
            <person name="Pearson M."/>
            <person name="Roberts A."/>
            <person name="Saif S."/>
            <person name="Shea T."/>
            <person name="Shenoy N."/>
            <person name="Sisk P."/>
            <person name="Stolte C."/>
            <person name="Sykes S."/>
            <person name="White J."/>
            <person name="Yandava C."/>
            <person name="Haas B."/>
            <person name="Nusbaum C."/>
            <person name="Birren B."/>
        </authorList>
    </citation>
    <scope>NUCLEOTIDE SEQUENCE</scope>
    <source>
        <strain evidence="7">ATCC 30864</strain>
    </source>
</reference>
<dbReference type="Gene3D" id="1.20.1270.60">
    <property type="entry name" value="Arfaptin homology (AH) domain/BAR domain"/>
    <property type="match status" value="1"/>
</dbReference>
<feature type="coiled-coil region" evidence="3">
    <location>
        <begin position="301"/>
        <end position="342"/>
    </location>
</feature>
<feature type="domain" description="SH3" evidence="5">
    <location>
        <begin position="920"/>
        <end position="978"/>
    </location>
</feature>
<dbReference type="InterPro" id="IPR027267">
    <property type="entry name" value="AH/BAR_dom_sf"/>
</dbReference>
<feature type="compositionally biased region" description="Polar residues" evidence="4">
    <location>
        <begin position="596"/>
        <end position="608"/>
    </location>
</feature>
<dbReference type="Gene3D" id="2.30.30.40">
    <property type="entry name" value="SH3 Domains"/>
    <property type="match status" value="1"/>
</dbReference>
<evidence type="ECO:0000256" key="2">
    <source>
        <dbReference type="PROSITE-ProRule" id="PRU00192"/>
    </source>
</evidence>
<evidence type="ECO:0000313" key="6">
    <source>
        <dbReference type="EMBL" id="KJE91202.1"/>
    </source>
</evidence>
<feature type="region of interest" description="Disordered" evidence="4">
    <location>
        <begin position="146"/>
        <end position="178"/>
    </location>
</feature>
<keyword evidence="1 2" id="KW-0728">SH3 domain</keyword>
<feature type="region of interest" description="Disordered" evidence="4">
    <location>
        <begin position="634"/>
        <end position="727"/>
    </location>
</feature>
<feature type="region of interest" description="Disordered" evidence="4">
    <location>
        <begin position="1"/>
        <end position="87"/>
    </location>
</feature>
<dbReference type="SUPFAM" id="SSF103657">
    <property type="entry name" value="BAR/IMD domain-like"/>
    <property type="match status" value="1"/>
</dbReference>
<dbReference type="OrthoDB" id="73680at2759"/>
<dbReference type="EMBL" id="KE346362">
    <property type="protein sequence ID" value="KJE91202.1"/>
    <property type="molecule type" value="Genomic_DNA"/>
</dbReference>
<evidence type="ECO:0000256" key="1">
    <source>
        <dbReference type="ARBA" id="ARBA00022443"/>
    </source>
</evidence>
<dbReference type="STRING" id="595528.A0A0D2VM53"/>
<feature type="compositionally biased region" description="Polar residues" evidence="4">
    <location>
        <begin position="875"/>
        <end position="890"/>
    </location>
</feature>
<dbReference type="PRINTS" id="PR00452">
    <property type="entry name" value="SH3DOMAIN"/>
</dbReference>
<dbReference type="Pfam" id="PF14604">
    <property type="entry name" value="SH3_9"/>
    <property type="match status" value="1"/>
</dbReference>
<evidence type="ECO:0000256" key="4">
    <source>
        <dbReference type="SAM" id="MobiDB-lite"/>
    </source>
</evidence>
<dbReference type="InterPro" id="IPR001452">
    <property type="entry name" value="SH3_domain"/>
</dbReference>
<evidence type="ECO:0000256" key="3">
    <source>
        <dbReference type="SAM" id="Coils"/>
    </source>
</evidence>
<dbReference type="PROSITE" id="PS50002">
    <property type="entry name" value="SH3"/>
    <property type="match status" value="1"/>
</dbReference>
<dbReference type="SUPFAM" id="SSF50044">
    <property type="entry name" value="SH3-domain"/>
    <property type="match status" value="1"/>
</dbReference>
<feature type="compositionally biased region" description="Low complexity" evidence="4">
    <location>
        <begin position="59"/>
        <end position="87"/>
    </location>
</feature>
<accession>A0A0D2VM53</accession>
<feature type="compositionally biased region" description="Polar residues" evidence="4">
    <location>
        <begin position="156"/>
        <end position="172"/>
    </location>
</feature>
<gene>
    <name evidence="6" type="ORF">CAOG_009538</name>
</gene>
<dbReference type="Proteomes" id="UP000008743">
    <property type="component" value="Unassembled WGS sequence"/>
</dbReference>
<dbReference type="AlphaFoldDB" id="A0A0D2VM53"/>
<feature type="region of interest" description="Disordered" evidence="4">
    <location>
        <begin position="579"/>
        <end position="615"/>
    </location>
</feature>
<evidence type="ECO:0000313" key="7">
    <source>
        <dbReference type="Proteomes" id="UP000008743"/>
    </source>
</evidence>
<protein>
    <recommendedName>
        <fullName evidence="5">SH3 domain-containing protein</fullName>
    </recommendedName>
</protein>
<dbReference type="PANTHER" id="PTHR15735:SF20">
    <property type="entry name" value="HIGH OSMOLARITY SIGNALING PROTEIN SHO1"/>
    <property type="match status" value="1"/>
</dbReference>
<feature type="compositionally biased region" description="Low complexity" evidence="4">
    <location>
        <begin position="579"/>
        <end position="591"/>
    </location>
</feature>
<dbReference type="InParanoid" id="A0A0D2VM53"/>
<dbReference type="InterPro" id="IPR036028">
    <property type="entry name" value="SH3-like_dom_sf"/>
</dbReference>
<feature type="compositionally biased region" description="Low complexity" evidence="4">
    <location>
        <begin position="837"/>
        <end position="874"/>
    </location>
</feature>
<keyword evidence="7" id="KW-1185">Reference proteome</keyword>
<feature type="region of interest" description="Disordered" evidence="4">
    <location>
        <begin position="837"/>
        <end position="900"/>
    </location>
</feature>
<evidence type="ECO:0000259" key="5">
    <source>
        <dbReference type="PROSITE" id="PS50002"/>
    </source>
</evidence>